<dbReference type="PRINTS" id="PR00502">
    <property type="entry name" value="NUDIXFAMILY"/>
</dbReference>
<dbReference type="Gene3D" id="3.90.79.10">
    <property type="entry name" value="Nucleoside Triphosphate Pyrophosphohydrolase"/>
    <property type="match status" value="2"/>
</dbReference>
<sequence>MTLRQERRIAAYGVCRDDSGRVLLVQMSPSSAHYGSWNLPGGGIDHGEDPADAVVREFLEETGLVVEITGLRAVSSEVVPLPHIGVLRHQDQIVYDVRITGGELTPEADGTSHRVEWLSDAEIERLPLFDRVRDALAVTGQPMVAHPNPPADPPAEQHPDRGQRFSAYGVVTDPAGRLLLTLISDGYPGAGTWHLPGGGTDFGEDPATAVLRELSEETGQTGRITELLSVTNMHNPAAWGPEGRAMDWHGVRVTYRVIIDTPSDPVVGEVGGSTAAAGWFTPKEAMTLRLNRPALEALTRAGVLS</sequence>
<dbReference type="RefSeq" id="WP_197006733.1">
    <property type="nucleotide sequence ID" value="NZ_BONS01000006.1"/>
</dbReference>
<dbReference type="InterPro" id="IPR020476">
    <property type="entry name" value="Nudix_hydrolase"/>
</dbReference>
<comment type="caution">
    <text evidence="6">The sequence shown here is derived from an EMBL/GenBank/DDBJ whole genome shotgun (WGS) entry which is preliminary data.</text>
</comment>
<name>A0A8J7GWL1_9ACTN</name>
<evidence type="ECO:0000256" key="3">
    <source>
        <dbReference type="ARBA" id="ARBA00022801"/>
    </source>
</evidence>
<dbReference type="AlphaFoldDB" id="A0A8J7GWL1"/>
<dbReference type="CDD" id="cd02883">
    <property type="entry name" value="NUDIX_Hydrolase"/>
    <property type="match status" value="2"/>
</dbReference>
<dbReference type="PANTHER" id="PTHR43046:SF16">
    <property type="entry name" value="ADP-RIBOSE PYROPHOSPHATASE YJHB-RELATED"/>
    <property type="match status" value="1"/>
</dbReference>
<proteinExistence type="inferred from homology"/>
<evidence type="ECO:0000313" key="6">
    <source>
        <dbReference type="EMBL" id="MBG6140159.1"/>
    </source>
</evidence>
<reference evidence="6" key="1">
    <citation type="submission" date="2020-11" db="EMBL/GenBank/DDBJ databases">
        <title>Sequencing the genomes of 1000 actinobacteria strains.</title>
        <authorList>
            <person name="Klenk H.-P."/>
        </authorList>
    </citation>
    <scope>NUCLEOTIDE SEQUENCE</scope>
    <source>
        <strain evidence="6">DSM 45356</strain>
    </source>
</reference>
<dbReference type="PANTHER" id="PTHR43046">
    <property type="entry name" value="GDP-MANNOSE MANNOSYL HYDROLASE"/>
    <property type="match status" value="1"/>
</dbReference>
<evidence type="ECO:0000256" key="4">
    <source>
        <dbReference type="RuleBase" id="RU003476"/>
    </source>
</evidence>
<dbReference type="Pfam" id="PF00293">
    <property type="entry name" value="NUDIX"/>
    <property type="match status" value="2"/>
</dbReference>
<feature type="domain" description="Nudix hydrolase" evidence="5">
    <location>
        <begin position="162"/>
        <end position="304"/>
    </location>
</feature>
<evidence type="ECO:0000256" key="2">
    <source>
        <dbReference type="ARBA" id="ARBA00005582"/>
    </source>
</evidence>
<dbReference type="Proteomes" id="UP000622552">
    <property type="component" value="Unassembled WGS sequence"/>
</dbReference>
<dbReference type="InterPro" id="IPR015797">
    <property type="entry name" value="NUDIX_hydrolase-like_dom_sf"/>
</dbReference>
<protein>
    <submittedName>
        <fullName evidence="6">ADP-ribose pyrophosphatase YjhB (NUDIX family)</fullName>
    </submittedName>
</protein>
<keyword evidence="7" id="KW-1185">Reference proteome</keyword>
<keyword evidence="3 4" id="KW-0378">Hydrolase</keyword>
<dbReference type="InterPro" id="IPR000086">
    <property type="entry name" value="NUDIX_hydrolase_dom"/>
</dbReference>
<dbReference type="EMBL" id="JADOUF010000001">
    <property type="protein sequence ID" value="MBG6140159.1"/>
    <property type="molecule type" value="Genomic_DNA"/>
</dbReference>
<comment type="similarity">
    <text evidence="2 4">Belongs to the Nudix hydrolase family.</text>
</comment>
<dbReference type="PROSITE" id="PS51462">
    <property type="entry name" value="NUDIX"/>
    <property type="match status" value="2"/>
</dbReference>
<evidence type="ECO:0000259" key="5">
    <source>
        <dbReference type="PROSITE" id="PS51462"/>
    </source>
</evidence>
<feature type="domain" description="Nudix hydrolase" evidence="5">
    <location>
        <begin position="6"/>
        <end position="142"/>
    </location>
</feature>
<evidence type="ECO:0000256" key="1">
    <source>
        <dbReference type="ARBA" id="ARBA00001946"/>
    </source>
</evidence>
<gene>
    <name evidence="6" type="ORF">IW245_006353</name>
</gene>
<accession>A0A8J7GWL1</accession>
<evidence type="ECO:0000313" key="7">
    <source>
        <dbReference type="Proteomes" id="UP000622552"/>
    </source>
</evidence>
<dbReference type="InterPro" id="IPR020084">
    <property type="entry name" value="NUDIX_hydrolase_CS"/>
</dbReference>
<organism evidence="6 7">
    <name type="scientific">Longispora fulva</name>
    <dbReference type="NCBI Taxonomy" id="619741"/>
    <lineage>
        <taxon>Bacteria</taxon>
        <taxon>Bacillati</taxon>
        <taxon>Actinomycetota</taxon>
        <taxon>Actinomycetes</taxon>
        <taxon>Micromonosporales</taxon>
        <taxon>Micromonosporaceae</taxon>
        <taxon>Longispora</taxon>
    </lineage>
</organism>
<dbReference type="SUPFAM" id="SSF55811">
    <property type="entry name" value="Nudix"/>
    <property type="match status" value="2"/>
</dbReference>
<dbReference type="PROSITE" id="PS00893">
    <property type="entry name" value="NUDIX_BOX"/>
    <property type="match status" value="2"/>
</dbReference>
<dbReference type="GO" id="GO:0016787">
    <property type="term" value="F:hydrolase activity"/>
    <property type="evidence" value="ECO:0007669"/>
    <property type="project" value="UniProtKB-KW"/>
</dbReference>
<comment type="cofactor">
    <cofactor evidence="1">
        <name>Mg(2+)</name>
        <dbReference type="ChEBI" id="CHEBI:18420"/>
    </cofactor>
</comment>